<comment type="subunit">
    <text evidence="5">Homodimer.</text>
</comment>
<dbReference type="PANTHER" id="PTHR43730:SF1">
    <property type="entry name" value="BETA-MANNOSIDASE"/>
    <property type="match status" value="1"/>
</dbReference>
<dbReference type="SUPFAM" id="SSF49785">
    <property type="entry name" value="Galactose-binding domain-like"/>
    <property type="match status" value="1"/>
</dbReference>
<dbReference type="AlphaFoldDB" id="A0A7X9RYK9"/>
<evidence type="ECO:0000313" key="20">
    <source>
        <dbReference type="EMBL" id="NME71019.1"/>
    </source>
</evidence>
<name>A0A7X9RYK9_9BACT</name>
<dbReference type="GO" id="GO:0006516">
    <property type="term" value="P:glycoprotein catabolic process"/>
    <property type="evidence" value="ECO:0007669"/>
    <property type="project" value="TreeGrafter"/>
</dbReference>
<keyword evidence="10" id="KW-0325">Glycoprotein</keyword>
<keyword evidence="7" id="KW-0964">Secreted</keyword>
<evidence type="ECO:0000256" key="4">
    <source>
        <dbReference type="ARBA" id="ARBA00004740"/>
    </source>
</evidence>
<evidence type="ECO:0000256" key="12">
    <source>
        <dbReference type="ARBA" id="ARBA00023295"/>
    </source>
</evidence>
<comment type="caution">
    <text evidence="20">The sequence shown here is derived from an EMBL/GenBank/DDBJ whole genome shotgun (WGS) entry which is preliminary data.</text>
</comment>
<dbReference type="FunFam" id="3.20.20.80:FF:000050">
    <property type="entry name" value="Beta-mannosidase B"/>
    <property type="match status" value="1"/>
</dbReference>
<dbReference type="InterPro" id="IPR041625">
    <property type="entry name" value="Beta-mannosidase_Ig"/>
</dbReference>
<dbReference type="PANTHER" id="PTHR43730">
    <property type="entry name" value="BETA-MANNOSIDASE"/>
    <property type="match status" value="1"/>
</dbReference>
<dbReference type="Pfam" id="PF17753">
    <property type="entry name" value="Ig_mannosidase"/>
    <property type="match status" value="1"/>
</dbReference>
<dbReference type="FunFam" id="2.60.120.260:FF:000060">
    <property type="entry name" value="Probable beta-mannosidase"/>
    <property type="match status" value="1"/>
</dbReference>
<evidence type="ECO:0000256" key="13">
    <source>
        <dbReference type="ARBA" id="ARBA00038429"/>
    </source>
</evidence>
<dbReference type="EMBL" id="JABANE010000083">
    <property type="protein sequence ID" value="NME71019.1"/>
    <property type="molecule type" value="Genomic_DNA"/>
</dbReference>
<reference evidence="20 21" key="1">
    <citation type="submission" date="2020-04" db="EMBL/GenBank/DDBJ databases">
        <title>Flammeovirga sp. SR4, a novel species isolated from seawater.</title>
        <authorList>
            <person name="Wang X."/>
        </authorList>
    </citation>
    <scope>NUCLEOTIDE SEQUENCE [LARGE SCALE GENOMIC DNA]</scope>
    <source>
        <strain evidence="20 21">ATCC 23126</strain>
    </source>
</reference>
<comment type="subcellular location">
    <subcellularLocation>
        <location evidence="2">Lysosome</location>
    </subcellularLocation>
    <subcellularLocation>
        <location evidence="3">Secreted</location>
    </subcellularLocation>
</comment>
<evidence type="ECO:0000256" key="15">
    <source>
        <dbReference type="ARBA" id="ARBA00041614"/>
    </source>
</evidence>
<feature type="domain" description="Glycoside hydrolase family 2 immunoglobulin-like beta-sandwich" evidence="16">
    <location>
        <begin position="235"/>
        <end position="337"/>
    </location>
</feature>
<dbReference type="InterPro" id="IPR013783">
    <property type="entry name" value="Ig-like_fold"/>
</dbReference>
<dbReference type="SUPFAM" id="SSF49303">
    <property type="entry name" value="beta-Galactosidase/glucuronidase domain"/>
    <property type="match status" value="3"/>
</dbReference>
<organism evidence="20 21">
    <name type="scientific">Flammeovirga aprica JL-4</name>
    <dbReference type="NCBI Taxonomy" id="694437"/>
    <lineage>
        <taxon>Bacteria</taxon>
        <taxon>Pseudomonadati</taxon>
        <taxon>Bacteroidota</taxon>
        <taxon>Cytophagia</taxon>
        <taxon>Cytophagales</taxon>
        <taxon>Flammeovirgaceae</taxon>
        <taxon>Flammeovirga</taxon>
    </lineage>
</organism>
<evidence type="ECO:0000256" key="10">
    <source>
        <dbReference type="ARBA" id="ARBA00023180"/>
    </source>
</evidence>
<evidence type="ECO:0000256" key="7">
    <source>
        <dbReference type="ARBA" id="ARBA00022525"/>
    </source>
</evidence>
<evidence type="ECO:0000256" key="5">
    <source>
        <dbReference type="ARBA" id="ARBA00011738"/>
    </source>
</evidence>
<dbReference type="InterPro" id="IPR054593">
    <property type="entry name" value="Beta-mannosidase-like_N2"/>
</dbReference>
<dbReference type="Gene3D" id="2.60.40.10">
    <property type="entry name" value="Immunoglobulins"/>
    <property type="match status" value="3"/>
</dbReference>
<keyword evidence="21" id="KW-1185">Reference proteome</keyword>
<evidence type="ECO:0000259" key="16">
    <source>
        <dbReference type="Pfam" id="PF00703"/>
    </source>
</evidence>
<dbReference type="SUPFAM" id="SSF51445">
    <property type="entry name" value="(Trans)glycosidases"/>
    <property type="match status" value="1"/>
</dbReference>
<evidence type="ECO:0000256" key="6">
    <source>
        <dbReference type="ARBA" id="ARBA00012754"/>
    </source>
</evidence>
<comment type="catalytic activity">
    <reaction evidence="1">
        <text>Hydrolysis of terminal, non-reducing beta-D-mannose residues in beta-D-mannosides.</text>
        <dbReference type="EC" id="3.2.1.25"/>
    </reaction>
</comment>
<dbReference type="InterPro" id="IPR041447">
    <property type="entry name" value="Mannosidase_ig"/>
</dbReference>
<dbReference type="InterPro" id="IPR017853">
    <property type="entry name" value="GH"/>
</dbReference>
<dbReference type="GO" id="GO:0005975">
    <property type="term" value="P:carbohydrate metabolic process"/>
    <property type="evidence" value="ECO:0007669"/>
    <property type="project" value="InterPro"/>
</dbReference>
<feature type="domain" description="Beta-mannosidase-like galactose-binding" evidence="19">
    <location>
        <begin position="46"/>
        <end position="221"/>
    </location>
</feature>
<comment type="pathway">
    <text evidence="4">Glycan metabolism; N-glycan degradation.</text>
</comment>
<accession>A0A7X9RYK9</accession>
<evidence type="ECO:0000256" key="9">
    <source>
        <dbReference type="ARBA" id="ARBA00022801"/>
    </source>
</evidence>
<feature type="domain" description="Mannosidase Ig/CBM-like" evidence="18">
    <location>
        <begin position="696"/>
        <end position="782"/>
    </location>
</feature>
<keyword evidence="8" id="KW-0732">Signal</keyword>
<evidence type="ECO:0000256" key="8">
    <source>
        <dbReference type="ARBA" id="ARBA00022729"/>
    </source>
</evidence>
<dbReference type="InterPro" id="IPR050887">
    <property type="entry name" value="Beta-mannosidase_GH2"/>
</dbReference>
<keyword evidence="11" id="KW-0458">Lysosome</keyword>
<keyword evidence="9 20" id="KW-0378">Hydrolase</keyword>
<proteinExistence type="inferred from homology"/>
<gene>
    <name evidence="20" type="ORF">HHU12_23830</name>
</gene>
<dbReference type="Pfam" id="PF17786">
    <property type="entry name" value="Mannosidase_ig"/>
    <property type="match status" value="1"/>
</dbReference>
<dbReference type="Gene3D" id="3.20.20.80">
    <property type="entry name" value="Glycosidases"/>
    <property type="match status" value="1"/>
</dbReference>
<evidence type="ECO:0000259" key="17">
    <source>
        <dbReference type="Pfam" id="PF17753"/>
    </source>
</evidence>
<comment type="similarity">
    <text evidence="13">Belongs to the glycosyl hydrolase 2 family. Beta-mannosidase B subfamily.</text>
</comment>
<feature type="domain" description="Beta-mannosidase Ig-fold" evidence="17">
    <location>
        <begin position="791"/>
        <end position="861"/>
    </location>
</feature>
<dbReference type="Pfam" id="PF22666">
    <property type="entry name" value="Glyco_hydro_2_N2"/>
    <property type="match status" value="1"/>
</dbReference>
<dbReference type="GO" id="GO:0005576">
    <property type="term" value="C:extracellular region"/>
    <property type="evidence" value="ECO:0007669"/>
    <property type="project" value="UniProtKB-SubCell"/>
</dbReference>
<dbReference type="GO" id="GO:0005764">
    <property type="term" value="C:lysosome"/>
    <property type="evidence" value="ECO:0007669"/>
    <property type="project" value="UniProtKB-SubCell"/>
</dbReference>
<protein>
    <recommendedName>
        <fullName evidence="14">Beta-mannosidase B</fullName>
        <ecNumber evidence="6">3.2.1.25</ecNumber>
    </recommendedName>
    <alternativeName>
        <fullName evidence="15">Mannanase B</fullName>
    </alternativeName>
</protein>
<dbReference type="GO" id="GO:0004567">
    <property type="term" value="F:beta-mannosidase activity"/>
    <property type="evidence" value="ECO:0007669"/>
    <property type="project" value="UniProtKB-EC"/>
</dbReference>
<evidence type="ECO:0000256" key="2">
    <source>
        <dbReference type="ARBA" id="ARBA00004371"/>
    </source>
</evidence>
<evidence type="ECO:0000313" key="21">
    <source>
        <dbReference type="Proteomes" id="UP000576082"/>
    </source>
</evidence>
<keyword evidence="12" id="KW-0326">Glycosidase</keyword>
<dbReference type="InterPro" id="IPR036156">
    <property type="entry name" value="Beta-gal/glucu_dom_sf"/>
</dbReference>
<evidence type="ECO:0000256" key="3">
    <source>
        <dbReference type="ARBA" id="ARBA00004613"/>
    </source>
</evidence>
<evidence type="ECO:0000259" key="18">
    <source>
        <dbReference type="Pfam" id="PF17786"/>
    </source>
</evidence>
<dbReference type="Pfam" id="PF00703">
    <property type="entry name" value="Glyco_hydro_2"/>
    <property type="match status" value="1"/>
</dbReference>
<evidence type="ECO:0000259" key="19">
    <source>
        <dbReference type="Pfam" id="PF22666"/>
    </source>
</evidence>
<dbReference type="Proteomes" id="UP000576082">
    <property type="component" value="Unassembled WGS sequence"/>
</dbReference>
<dbReference type="EC" id="3.2.1.25" evidence="6"/>
<dbReference type="InterPro" id="IPR008979">
    <property type="entry name" value="Galactose-bd-like_sf"/>
</dbReference>
<dbReference type="InterPro" id="IPR006102">
    <property type="entry name" value="Ig-like_GH2"/>
</dbReference>
<evidence type="ECO:0000256" key="11">
    <source>
        <dbReference type="ARBA" id="ARBA00023228"/>
    </source>
</evidence>
<evidence type="ECO:0000256" key="14">
    <source>
        <dbReference type="ARBA" id="ARBA00041069"/>
    </source>
</evidence>
<dbReference type="Gene3D" id="2.60.120.260">
    <property type="entry name" value="Galactose-binding domain-like"/>
    <property type="match status" value="1"/>
</dbReference>
<evidence type="ECO:0000256" key="1">
    <source>
        <dbReference type="ARBA" id="ARBA00000829"/>
    </source>
</evidence>
<sequence>MKFFEIIIELFMCNSIKRLLLFSIVALCYGTVSLAQVDQFIINKGWEFKQADKNEWLSATVPGCVHTDLLDHKKIEDPYFGTNEKKVQWVDKKDWVYKTTFKVNDLNKQKQELVFEGLDTYADVYLNGEKILTADNMFRSWTIDVTKGLKKGENELKVYFHSPIKMATPLWDEVGYPLYAINDDSKTGNTGDRKLSVMTRKAGYHYGWDWGPRLVTSGIYRNIYLKSWNKVTVDNIRYQQKNVSEKNVDILTTVNLNVVENANVTIDVLDAKSGKKYASQEVKVSANDKLTTLKFNIKKPKLWWSNGLGEQNLYPIKLVVREGDKVLDENTQNIGIRTINLITEKDDIGESFKIRLNGIDVFMKGTNYIPGDMFLTEVSDEKMEETIKACADANMNMIRVWGGGTYEKDLFYDLCDKYGLIVWQDFMFACSLYPGDENFVANVKAEVKENVIRLRNHASVGMWCGNNEIEWAWFGWGIQKQMKWSEADSTKIINDYFRLFTEEIPNTLHEYDDKDYWASSPYFRKYGDHLETKGDRHLWDVWKGPKSWDYYKSHVPRFMSEYGYQSYPEVETMQKYVTKEDLSLWSPGMRNHQKAKYGNKRIMKNVTKEFAVDGNNFEKVVYASQLYQAYDLQFAIETHRRKMPHCMGSLYWQVNDCWPVASWASIDYEGKWKASHYAVRDAYKDVITSVSLDEAQFNVYIVSDLLKAEKAKLKVDVLNLNGQVVKSEMMDVTIDPNTSKMYYQFPLTELAIDKKELVVVTTLIQKGKKIDQNEFFAARNKDLTLSTDYQLEKKVIAQNDGSYVIELSTDKVLRGVKITSSVEYGTWTDNYFDLVPGETKKIVWQPTAPSTEKVEFSVQTLNKILKDQPAEVLSQL</sequence>